<organism evidence="1 2">
    <name type="scientific">Pseudonocardia charpentierae</name>
    <dbReference type="NCBI Taxonomy" id="3075545"/>
    <lineage>
        <taxon>Bacteria</taxon>
        <taxon>Bacillati</taxon>
        <taxon>Actinomycetota</taxon>
        <taxon>Actinomycetes</taxon>
        <taxon>Pseudonocardiales</taxon>
        <taxon>Pseudonocardiaceae</taxon>
        <taxon>Pseudonocardia</taxon>
    </lineage>
</organism>
<keyword evidence="2" id="KW-1185">Reference proteome</keyword>
<sequence>MDTGVVFSVDELDLAELIEFPHLLAAGDVLLAEAGARRAARTEAPAVAPVARGSAPAPAARRRRQLRLRRGWRERAAAAAAPAAA</sequence>
<comment type="caution">
    <text evidence="1">The sequence shown here is derived from an EMBL/GenBank/DDBJ whole genome shotgun (WGS) entry which is preliminary data.</text>
</comment>
<gene>
    <name evidence="1" type="ORF">RM445_28390</name>
</gene>
<accession>A0ABU2NHK1</accession>
<protein>
    <submittedName>
        <fullName evidence="1">Uncharacterized protein</fullName>
    </submittedName>
</protein>
<dbReference type="RefSeq" id="WP_311559944.1">
    <property type="nucleotide sequence ID" value="NZ_JAVREJ010000032.1"/>
</dbReference>
<proteinExistence type="predicted"/>
<evidence type="ECO:0000313" key="2">
    <source>
        <dbReference type="Proteomes" id="UP001183202"/>
    </source>
</evidence>
<dbReference type="Proteomes" id="UP001183202">
    <property type="component" value="Unassembled WGS sequence"/>
</dbReference>
<name>A0ABU2NHK1_9PSEU</name>
<reference evidence="2" key="1">
    <citation type="submission" date="2023-07" db="EMBL/GenBank/DDBJ databases">
        <title>30 novel species of actinomycetes from the DSMZ collection.</title>
        <authorList>
            <person name="Nouioui I."/>
        </authorList>
    </citation>
    <scope>NUCLEOTIDE SEQUENCE [LARGE SCALE GENOMIC DNA]</scope>
    <source>
        <strain evidence="2">DSM 45834</strain>
    </source>
</reference>
<evidence type="ECO:0000313" key="1">
    <source>
        <dbReference type="EMBL" id="MDT0353430.1"/>
    </source>
</evidence>
<dbReference type="EMBL" id="JAVREJ010000032">
    <property type="protein sequence ID" value="MDT0353430.1"/>
    <property type="molecule type" value="Genomic_DNA"/>
</dbReference>